<dbReference type="Proteomes" id="UP000502823">
    <property type="component" value="Unassembled WGS sequence"/>
</dbReference>
<dbReference type="AlphaFoldDB" id="A0A6L2Q5J3"/>
<protein>
    <submittedName>
        <fullName evidence="2">Uncharacterized protein</fullName>
    </submittedName>
</protein>
<dbReference type="InParanoid" id="A0A6L2Q5J3"/>
<dbReference type="OrthoDB" id="60860at2759"/>
<keyword evidence="3" id="KW-1185">Reference proteome</keyword>
<dbReference type="EMBL" id="BLKM01008371">
    <property type="protein sequence ID" value="GFG33524.1"/>
    <property type="molecule type" value="Genomic_DNA"/>
</dbReference>
<comment type="caution">
    <text evidence="2">The sequence shown here is derived from an EMBL/GenBank/DDBJ whole genome shotgun (WGS) entry which is preliminary data.</text>
</comment>
<organism evidence="2 3">
    <name type="scientific">Coptotermes formosanus</name>
    <name type="common">Formosan subterranean termite</name>
    <dbReference type="NCBI Taxonomy" id="36987"/>
    <lineage>
        <taxon>Eukaryota</taxon>
        <taxon>Metazoa</taxon>
        <taxon>Ecdysozoa</taxon>
        <taxon>Arthropoda</taxon>
        <taxon>Hexapoda</taxon>
        <taxon>Insecta</taxon>
        <taxon>Pterygota</taxon>
        <taxon>Neoptera</taxon>
        <taxon>Polyneoptera</taxon>
        <taxon>Dictyoptera</taxon>
        <taxon>Blattodea</taxon>
        <taxon>Blattoidea</taxon>
        <taxon>Termitoidae</taxon>
        <taxon>Rhinotermitidae</taxon>
        <taxon>Coptotermes</taxon>
    </lineage>
</organism>
<gene>
    <name evidence="1" type="ORF">Cfor_07206</name>
    <name evidence="2" type="ORF">Cfor_07313</name>
</gene>
<evidence type="ECO:0000313" key="3">
    <source>
        <dbReference type="Proteomes" id="UP000502823"/>
    </source>
</evidence>
<evidence type="ECO:0000313" key="2">
    <source>
        <dbReference type="EMBL" id="GFG40173.1"/>
    </source>
</evidence>
<evidence type="ECO:0000313" key="1">
    <source>
        <dbReference type="EMBL" id="GFG33524.1"/>
    </source>
</evidence>
<feature type="non-terminal residue" evidence="2">
    <location>
        <position position="1"/>
    </location>
</feature>
<proteinExistence type="predicted"/>
<name>A0A6L2Q5J3_COPFO</name>
<feature type="non-terminal residue" evidence="2">
    <location>
        <position position="54"/>
    </location>
</feature>
<reference evidence="3" key="2">
    <citation type="submission" date="2020-01" db="EMBL/GenBank/DDBJ databases">
        <title>Draft genome sequence of the Termite Coptotermes fromosanus.</title>
        <authorList>
            <person name="Itakura S."/>
            <person name="Yosikawa Y."/>
            <person name="Umezawa K."/>
        </authorList>
    </citation>
    <scope>NUCLEOTIDE SEQUENCE [LARGE SCALE GENOMIC DNA]</scope>
</reference>
<dbReference type="EMBL" id="BLKM01001615">
    <property type="protein sequence ID" value="GFG40173.1"/>
    <property type="molecule type" value="Genomic_DNA"/>
</dbReference>
<reference evidence="2" key="1">
    <citation type="journal article" date="2020" name="J. Asia-Pac. Entomol.">
        <title>Draft genome sequence of the termite, Coptotermes formosanus: Genetic insights into the pyruvate dehydrogenase complex of the termite.</title>
        <authorList>
            <person name="Itakura S."/>
            <person name="Yosikawa Y."/>
            <person name="Togami Y."/>
            <person name="Umezawa K."/>
        </authorList>
    </citation>
    <scope>NUCLEOTIDE SEQUENCE</scope>
    <source>
        <tissue evidence="2">Head</tissue>
    </source>
</reference>
<accession>A0A6L2Q5J3</accession>
<sequence length="54" mass="6150">KTLKMLFVGARKVVSVSETGVSTRQHLGIPILKNNYKQMFLSRQCQLQSWGTIK</sequence>